<keyword evidence="4" id="KW-1185">Reference proteome</keyword>
<sequence length="338" mass="36533">MSLSNGTPYAALAAPFVSPDGREVVVTLVKGTFAVRAQGRVVLADEQAPVRVADVLHAPISEADPPLPGAPTESSIRYPSDLSPGKRGGDLVIVGEAIASKPVSFVDVMVQVREQRAPLRVHGERVYYRSLGRIAVGPAAPFERRRILYEYAYGGTATDASILEPRNPVGRGVARSSGELEGQPAPTIEHPAHPITSASDRPEPVGYGAISTSWLPRAAFAGTFDEAWQRTRLPLSPVDFDLRHHNVAHPSLQVPTPFAPGDEIRILGMSEKGLLAFDLPAIDVSVMARRDDGRWEEGRPVVDLVLVEPGRARFEVTARLVFSKGRGRTLLREVRIDG</sequence>
<proteinExistence type="predicted"/>
<gene>
    <name evidence="3" type="ORF">CMC5_049010</name>
</gene>
<evidence type="ECO:0000313" key="4">
    <source>
        <dbReference type="Proteomes" id="UP000067626"/>
    </source>
</evidence>
<dbReference type="STRING" id="52.CMC5_049010"/>
<reference evidence="3 4" key="1">
    <citation type="submission" date="2015-07" db="EMBL/GenBank/DDBJ databases">
        <title>Genome analysis of myxobacterium Chondromyces crocatus Cm c5 reveals a high potential for natural compound synthesis and the genetic basis for the loss of fruiting body formation.</title>
        <authorList>
            <person name="Zaburannyi N."/>
            <person name="Bunk B."/>
            <person name="Maier J."/>
            <person name="Overmann J."/>
            <person name="Mueller R."/>
        </authorList>
    </citation>
    <scope>NUCLEOTIDE SEQUENCE [LARGE SCALE GENOMIC DNA]</scope>
    <source>
        <strain evidence="3 4">Cm c5</strain>
    </source>
</reference>
<dbReference type="AlphaFoldDB" id="A0A0K1EIQ8"/>
<evidence type="ECO:0000259" key="2">
    <source>
        <dbReference type="Pfam" id="PF09937"/>
    </source>
</evidence>
<dbReference type="OrthoDB" id="233093at2"/>
<evidence type="ECO:0000256" key="1">
    <source>
        <dbReference type="SAM" id="MobiDB-lite"/>
    </source>
</evidence>
<dbReference type="Pfam" id="PF09937">
    <property type="entry name" value="DUF2169"/>
    <property type="match status" value="1"/>
</dbReference>
<dbReference type="KEGG" id="ccro:CMC5_049010"/>
<feature type="region of interest" description="Disordered" evidence="1">
    <location>
        <begin position="164"/>
        <end position="189"/>
    </location>
</feature>
<feature type="domain" description="DUF2169" evidence="2">
    <location>
        <begin position="20"/>
        <end position="319"/>
    </location>
</feature>
<feature type="region of interest" description="Disordered" evidence="1">
    <location>
        <begin position="62"/>
        <end position="83"/>
    </location>
</feature>
<protein>
    <recommendedName>
        <fullName evidence="2">DUF2169 domain-containing protein</fullName>
    </recommendedName>
</protein>
<accession>A0A0K1EIQ8</accession>
<dbReference type="RefSeq" id="WP_050432636.1">
    <property type="nucleotide sequence ID" value="NZ_CP012159.1"/>
</dbReference>
<evidence type="ECO:0000313" key="3">
    <source>
        <dbReference type="EMBL" id="AKT40745.1"/>
    </source>
</evidence>
<name>A0A0K1EIQ8_CHOCO</name>
<dbReference type="InterPro" id="IPR018683">
    <property type="entry name" value="DUF2169"/>
</dbReference>
<dbReference type="Proteomes" id="UP000067626">
    <property type="component" value="Chromosome"/>
</dbReference>
<organism evidence="3 4">
    <name type="scientific">Chondromyces crocatus</name>
    <dbReference type="NCBI Taxonomy" id="52"/>
    <lineage>
        <taxon>Bacteria</taxon>
        <taxon>Pseudomonadati</taxon>
        <taxon>Myxococcota</taxon>
        <taxon>Polyangia</taxon>
        <taxon>Polyangiales</taxon>
        <taxon>Polyangiaceae</taxon>
        <taxon>Chondromyces</taxon>
    </lineage>
</organism>
<dbReference type="EMBL" id="CP012159">
    <property type="protein sequence ID" value="AKT40745.1"/>
    <property type="molecule type" value="Genomic_DNA"/>
</dbReference>